<feature type="compositionally biased region" description="Basic and acidic residues" evidence="1">
    <location>
        <begin position="507"/>
        <end position="525"/>
    </location>
</feature>
<gene>
    <name evidence="2" type="ORF">LTR36_002117</name>
</gene>
<evidence type="ECO:0000256" key="1">
    <source>
        <dbReference type="SAM" id="MobiDB-lite"/>
    </source>
</evidence>
<feature type="compositionally biased region" description="Basic and acidic residues" evidence="1">
    <location>
        <begin position="487"/>
        <end position="496"/>
    </location>
</feature>
<protein>
    <submittedName>
        <fullName evidence="2">Uncharacterized protein</fullName>
    </submittedName>
</protein>
<proteinExistence type="predicted"/>
<feature type="compositionally biased region" description="Low complexity" evidence="1">
    <location>
        <begin position="273"/>
        <end position="304"/>
    </location>
</feature>
<keyword evidence="3" id="KW-1185">Reference proteome</keyword>
<feature type="compositionally biased region" description="Basic residues" evidence="1">
    <location>
        <begin position="598"/>
        <end position="607"/>
    </location>
</feature>
<dbReference type="EMBL" id="JAVFHQ010000015">
    <property type="protein sequence ID" value="KAK4546440.1"/>
    <property type="molecule type" value="Genomic_DNA"/>
</dbReference>
<dbReference type="Proteomes" id="UP001324427">
    <property type="component" value="Unassembled WGS sequence"/>
</dbReference>
<feature type="compositionally biased region" description="Gly residues" evidence="1">
    <location>
        <begin position="15"/>
        <end position="24"/>
    </location>
</feature>
<feature type="compositionally biased region" description="Basic residues" evidence="1">
    <location>
        <begin position="367"/>
        <end position="388"/>
    </location>
</feature>
<feature type="compositionally biased region" description="Basic and acidic residues" evidence="1">
    <location>
        <begin position="453"/>
        <end position="474"/>
    </location>
</feature>
<dbReference type="AlphaFoldDB" id="A0AAV9JN66"/>
<evidence type="ECO:0000313" key="3">
    <source>
        <dbReference type="Proteomes" id="UP001324427"/>
    </source>
</evidence>
<organism evidence="2 3">
    <name type="scientific">Oleoguttula mirabilis</name>
    <dbReference type="NCBI Taxonomy" id="1507867"/>
    <lineage>
        <taxon>Eukaryota</taxon>
        <taxon>Fungi</taxon>
        <taxon>Dikarya</taxon>
        <taxon>Ascomycota</taxon>
        <taxon>Pezizomycotina</taxon>
        <taxon>Dothideomycetes</taxon>
        <taxon>Dothideomycetidae</taxon>
        <taxon>Mycosphaerellales</taxon>
        <taxon>Teratosphaeriaceae</taxon>
        <taxon>Oleoguttula</taxon>
    </lineage>
</organism>
<feature type="compositionally biased region" description="Gly residues" evidence="1">
    <location>
        <begin position="261"/>
        <end position="272"/>
    </location>
</feature>
<sequence length="616" mass="69623">MDAPPYAPMPPPPGFGGEYAGGPGAIPINDWPADDPMAHRGRHGGSPPPMVSFMDDDVDPKPKKKKDRKPTEPVEVRFEGYMLQRAEPLRGQKPTWARVGKRDLPFDDKKLETLVKEHRLKTRTGPATDFAQLTANQQGVVNRLVEDLKQTEKNFAADWVLADVQRSGIPHLTRPMEVRKIRVIIKRQDRNYTKPESGTNPGSASTYQSYEIIDLNEPVAAAKGGKAKKGGKKQQDDGIMDVLDGQFGVGIPGMGQDPAYGRGGVHGQGQGPFQGHNEDQGQGYQHQQQQQQHYQPGPMGDPMGMGMGQHPPPLPPGAFPVEQPFQPPVSPPFVGNPFQPNPEFVQPGQYQSPFMGESQDAVGGQRPRARVPLRSLSRPRRSSSARRMRQLEGEVEDLKDKMENWHISSGSSAEGDSVFSRAQSGGSFTPPSTPPLSDAGRPRGSLHRRKSLDRRPSYRAQPRDRRYTDEHAEVRPAYTPQPRAARHAPERHRYSPERSPYSPERLQYSREERPRYRQERPRYVEQPRLQRSVTYDDYPVGRAAEPRFESRPQRRLTNYEESYPVADFDDQSRRQRDAQRQRAYDPIQDAFDAGRRERVPRRERRRSSVVGSGYYM</sequence>
<feature type="compositionally biased region" description="Pro residues" evidence="1">
    <location>
        <begin position="1"/>
        <end position="14"/>
    </location>
</feature>
<name>A0AAV9JN66_9PEZI</name>
<feature type="region of interest" description="Disordered" evidence="1">
    <location>
        <begin position="251"/>
        <end position="616"/>
    </location>
</feature>
<comment type="caution">
    <text evidence="2">The sequence shown here is derived from an EMBL/GenBank/DDBJ whole genome shotgun (WGS) entry which is preliminary data.</text>
</comment>
<feature type="region of interest" description="Disordered" evidence="1">
    <location>
        <begin position="1"/>
        <end position="73"/>
    </location>
</feature>
<accession>A0AAV9JN66</accession>
<evidence type="ECO:0000313" key="2">
    <source>
        <dbReference type="EMBL" id="KAK4546440.1"/>
    </source>
</evidence>
<reference evidence="2 3" key="1">
    <citation type="submission" date="2021-11" db="EMBL/GenBank/DDBJ databases">
        <title>Black yeast isolated from Biological Soil Crust.</title>
        <authorList>
            <person name="Kurbessoian T."/>
        </authorList>
    </citation>
    <scope>NUCLEOTIDE SEQUENCE [LARGE SCALE GENOMIC DNA]</scope>
    <source>
        <strain evidence="2 3">CCFEE 5522</strain>
    </source>
</reference>
<feature type="compositionally biased region" description="Basic and acidic residues" evidence="1">
    <location>
        <begin position="389"/>
        <end position="404"/>
    </location>
</feature>
<feature type="compositionally biased region" description="Basic and acidic residues" evidence="1">
    <location>
        <begin position="570"/>
        <end position="583"/>
    </location>
</feature>